<dbReference type="InterPro" id="IPR011256">
    <property type="entry name" value="Reg_factor_effector_dom_sf"/>
</dbReference>
<evidence type="ECO:0000313" key="2">
    <source>
        <dbReference type="EMBL" id="GFU39125.1"/>
    </source>
</evidence>
<dbReference type="Proteomes" id="UP000887013">
    <property type="component" value="Unassembled WGS sequence"/>
</dbReference>
<dbReference type="OrthoDB" id="6424451at2759"/>
<comment type="similarity">
    <text evidence="1">Belongs to the HEBP family.</text>
</comment>
<evidence type="ECO:0000256" key="1">
    <source>
        <dbReference type="ARBA" id="ARBA00009817"/>
    </source>
</evidence>
<proteinExistence type="inferred from homology"/>
<dbReference type="AlphaFoldDB" id="A0A8X6QVR4"/>
<dbReference type="PANTHER" id="PTHR11220">
    <property type="entry name" value="HEME-BINDING PROTEIN-RELATED"/>
    <property type="match status" value="1"/>
</dbReference>
<dbReference type="EMBL" id="BMAW01131363">
    <property type="protein sequence ID" value="GFU39125.1"/>
    <property type="molecule type" value="Genomic_DNA"/>
</dbReference>
<dbReference type="FunFam" id="3.20.80.10:FF:000002">
    <property type="entry name" value="Heme-binding protein 2"/>
    <property type="match status" value="1"/>
</dbReference>
<dbReference type="Pfam" id="PF04832">
    <property type="entry name" value="SOUL"/>
    <property type="match status" value="1"/>
</dbReference>
<evidence type="ECO:0000313" key="3">
    <source>
        <dbReference type="Proteomes" id="UP000887013"/>
    </source>
</evidence>
<organism evidence="2 3">
    <name type="scientific">Nephila pilipes</name>
    <name type="common">Giant wood spider</name>
    <name type="synonym">Nephila maculata</name>
    <dbReference type="NCBI Taxonomy" id="299642"/>
    <lineage>
        <taxon>Eukaryota</taxon>
        <taxon>Metazoa</taxon>
        <taxon>Ecdysozoa</taxon>
        <taxon>Arthropoda</taxon>
        <taxon>Chelicerata</taxon>
        <taxon>Arachnida</taxon>
        <taxon>Araneae</taxon>
        <taxon>Araneomorphae</taxon>
        <taxon>Entelegynae</taxon>
        <taxon>Araneoidea</taxon>
        <taxon>Nephilidae</taxon>
        <taxon>Nephila</taxon>
    </lineage>
</organism>
<gene>
    <name evidence="2" type="ORF">NPIL_612741</name>
</gene>
<dbReference type="PANTHER" id="PTHR11220:SF1">
    <property type="entry name" value="HEME-BINDING PROTEIN 2"/>
    <property type="match status" value="1"/>
</dbReference>
<name>A0A8X6QVR4_NEPPI</name>
<dbReference type="Gene3D" id="3.20.80.10">
    <property type="entry name" value="Regulatory factor, effector binding domain"/>
    <property type="match status" value="1"/>
</dbReference>
<accession>A0A8X6QVR4</accession>
<dbReference type="SUPFAM" id="SSF55136">
    <property type="entry name" value="Probable bacterial effector-binding domain"/>
    <property type="match status" value="1"/>
</dbReference>
<dbReference type="InterPro" id="IPR006917">
    <property type="entry name" value="SOUL_heme-bd"/>
</dbReference>
<keyword evidence="3" id="KW-1185">Reference proteome</keyword>
<protein>
    <submittedName>
        <fullName evidence="2">Uncharacterized protein</fullName>
    </submittedName>
</protein>
<reference evidence="2" key="1">
    <citation type="submission" date="2020-08" db="EMBL/GenBank/DDBJ databases">
        <title>Multicomponent nature underlies the extraordinary mechanical properties of spider dragline silk.</title>
        <authorList>
            <person name="Kono N."/>
            <person name="Nakamura H."/>
            <person name="Mori M."/>
            <person name="Yoshida Y."/>
            <person name="Ohtoshi R."/>
            <person name="Malay A.D."/>
            <person name="Moran D.A.P."/>
            <person name="Tomita M."/>
            <person name="Numata K."/>
            <person name="Arakawa K."/>
        </authorList>
    </citation>
    <scope>NUCLEOTIDE SEQUENCE</scope>
</reference>
<sequence>MLQGCKYRRFPHNIFDIYSKEDVCEWMFFNKTALREYIYIAYIHRQRIVDEEDGPPFRLQCQGLSLFLIHSSLKERRTKNSRKMRIWILLSTFLAIQIGQCLSCSHRGVECIDYEVITRHPEYEERQYPSTVWISAKDSGPSLSRAQINLYKKLFRYIQGDNLRGEFINSTTPTRTKVVPCKDDTMCEPTYTMSLLVPNHLYDDKFPIPTDVDLFFEREPPKRYVVRSFGGRPSESQWVAEAQKLADLTLKDAGVARDHYYLNWYDPPLQLFNRLNEVWIPKTMKKKANEQKKFIRDQNDLNEVC</sequence>
<comment type="caution">
    <text evidence="2">The sequence shown here is derived from an EMBL/GenBank/DDBJ whole genome shotgun (WGS) entry which is preliminary data.</text>
</comment>